<accession>A0A073HYT5</accession>
<protein>
    <submittedName>
        <fullName evidence="1">Uncharacterized protein</fullName>
    </submittedName>
</protein>
<dbReference type="Proteomes" id="UP000053232">
    <property type="component" value="Unassembled WGS sequence"/>
</dbReference>
<evidence type="ECO:0000313" key="1">
    <source>
        <dbReference type="EMBL" id="KEJ83178.1"/>
    </source>
</evidence>
<dbReference type="AlphaFoldDB" id="A0A073HYT5"/>
<evidence type="ECO:0000313" key="2">
    <source>
        <dbReference type="Proteomes" id="UP000053232"/>
    </source>
</evidence>
<gene>
    <name evidence="1" type="ORF">OXYTRIMIC_783</name>
</gene>
<sequence length="137" mass="16398">MASFKKTSTINLMFQLQLKYTYETFVSLIILCFNRNIEQLLQLIMTKKQVRLAQDFVSMELLKVIRKINFHKCNADNILELEQDQKYQLLQKEKVVIDSVLDALIYKEIELKYKQKDIRNKDQSQQNNQDQSDMSER</sequence>
<name>A0A073HYT5_9SPIT</name>
<dbReference type="EMBL" id="ARYC01000045">
    <property type="protein sequence ID" value="KEJ83178.1"/>
    <property type="molecule type" value="Genomic_DNA"/>
</dbReference>
<organism evidence="1 2">
    <name type="scientific">Oxytricha trifallax</name>
    <dbReference type="NCBI Taxonomy" id="1172189"/>
    <lineage>
        <taxon>Eukaryota</taxon>
        <taxon>Sar</taxon>
        <taxon>Alveolata</taxon>
        <taxon>Ciliophora</taxon>
        <taxon>Intramacronucleata</taxon>
        <taxon>Spirotrichea</taxon>
        <taxon>Stichotrichia</taxon>
        <taxon>Sporadotrichida</taxon>
        <taxon>Oxytrichidae</taxon>
        <taxon>Oxytrichinae</taxon>
        <taxon>Oxytricha</taxon>
    </lineage>
</organism>
<proteinExistence type="predicted"/>
<reference evidence="2" key="1">
    <citation type="journal article" date="2014" name="Cell">
        <title>The Architecture of a Scrambled Genome Reveals Massive Levels of Genomic Rearrangement during Development.</title>
        <authorList>
            <person name="Chen X."/>
            <person name="Bracht J.R."/>
            <person name="Goldman A.D."/>
            <person name="Dolzhenko E."/>
            <person name="Clay D.M."/>
            <person name="Swart E.C."/>
            <person name="Perlman D.H."/>
            <person name="Doak T.G."/>
            <person name="Stuart A."/>
            <person name="Amemiya C.T."/>
            <person name="Sebra R.P."/>
            <person name="Landweber L.F."/>
        </authorList>
    </citation>
    <scope>NUCLEOTIDE SEQUENCE [LARGE SCALE GENOMIC DNA]</scope>
    <source>
        <strain evidence="2">JRB310</strain>
    </source>
</reference>
<keyword evidence="2" id="KW-1185">Reference proteome</keyword>
<comment type="caution">
    <text evidence="1">The sequence shown here is derived from an EMBL/GenBank/DDBJ whole genome shotgun (WGS) entry which is preliminary data.</text>
</comment>